<reference evidence="3 4" key="1">
    <citation type="submission" date="2024-03" db="EMBL/GenBank/DDBJ databases">
        <authorList>
            <person name="Cao K."/>
        </authorList>
    </citation>
    <scope>NUCLEOTIDE SEQUENCE [LARGE SCALE GENOMIC DNA]</scope>
    <source>
        <strain evidence="3 4">MCCC 1K00696</strain>
    </source>
</reference>
<feature type="chain" id="PRO_5047196544" evidence="1">
    <location>
        <begin position="22"/>
        <end position="168"/>
    </location>
</feature>
<dbReference type="InterPro" id="IPR025411">
    <property type="entry name" value="DUF4136"/>
</dbReference>
<name>A0ABZ2TQQ5_9FLAO</name>
<proteinExistence type="predicted"/>
<protein>
    <submittedName>
        <fullName evidence="3">DUF4136 domain-containing protein</fullName>
    </submittedName>
</protein>
<gene>
    <name evidence="3" type="ORF">WG950_13125</name>
</gene>
<dbReference type="Gene3D" id="3.30.160.670">
    <property type="match status" value="1"/>
</dbReference>
<feature type="domain" description="DUF4136" evidence="2">
    <location>
        <begin position="20"/>
        <end position="166"/>
    </location>
</feature>
<organism evidence="3 4">
    <name type="scientific">Polaribacter marinaquae</name>
    <dbReference type="NCBI Taxonomy" id="1642819"/>
    <lineage>
        <taxon>Bacteria</taxon>
        <taxon>Pseudomonadati</taxon>
        <taxon>Bacteroidota</taxon>
        <taxon>Flavobacteriia</taxon>
        <taxon>Flavobacteriales</taxon>
        <taxon>Flavobacteriaceae</taxon>
    </lineage>
</organism>
<evidence type="ECO:0000313" key="3">
    <source>
        <dbReference type="EMBL" id="WYW55467.1"/>
    </source>
</evidence>
<dbReference type="RefSeq" id="WP_340932973.1">
    <property type="nucleotide sequence ID" value="NZ_CP150496.1"/>
</dbReference>
<dbReference type="EMBL" id="CP150496">
    <property type="protein sequence ID" value="WYW55467.1"/>
    <property type="molecule type" value="Genomic_DNA"/>
</dbReference>
<dbReference type="Proteomes" id="UP001491088">
    <property type="component" value="Chromosome"/>
</dbReference>
<evidence type="ECO:0000256" key="1">
    <source>
        <dbReference type="SAM" id="SignalP"/>
    </source>
</evidence>
<evidence type="ECO:0000259" key="2">
    <source>
        <dbReference type="Pfam" id="PF13590"/>
    </source>
</evidence>
<feature type="signal peptide" evidence="1">
    <location>
        <begin position="1"/>
        <end position="21"/>
    </location>
</feature>
<accession>A0ABZ2TQQ5</accession>
<sequence>MKAVKFILLFLVFGCSSSKVVSDYDSNTTYSKYKTFNFYEDNGDNLNDFDITRITNYITLVLKDNFLEQDKLPDFFIYFDTQTASVRNNKSISIGLGNRNVGVSGGIPIGNHKINEKLIIKFIDADTNDLVWEGSLESKISKNRTPEQREAHLKEVISKILQKYPPKN</sequence>
<evidence type="ECO:0000313" key="4">
    <source>
        <dbReference type="Proteomes" id="UP001491088"/>
    </source>
</evidence>
<keyword evidence="4" id="KW-1185">Reference proteome</keyword>
<dbReference type="Pfam" id="PF13590">
    <property type="entry name" value="DUF4136"/>
    <property type="match status" value="1"/>
</dbReference>
<keyword evidence="1" id="KW-0732">Signal</keyword>